<organism evidence="2 3">
    <name type="scientific">Coprococcus eutactus</name>
    <dbReference type="NCBI Taxonomy" id="33043"/>
    <lineage>
        <taxon>Bacteria</taxon>
        <taxon>Bacillati</taxon>
        <taxon>Bacillota</taxon>
        <taxon>Clostridia</taxon>
        <taxon>Lachnospirales</taxon>
        <taxon>Lachnospiraceae</taxon>
        <taxon>Coprococcus</taxon>
    </lineage>
</organism>
<dbReference type="InterPro" id="IPR010349">
    <property type="entry name" value="Asparaginase_II"/>
</dbReference>
<dbReference type="Proteomes" id="UP000283295">
    <property type="component" value="Unassembled WGS sequence"/>
</dbReference>
<dbReference type="PANTHER" id="PTHR42110:SF1">
    <property type="entry name" value="L-ASPARAGINASE, PUTATIVE (AFU_ORTHOLOGUE AFUA_3G11890)-RELATED"/>
    <property type="match status" value="1"/>
</dbReference>
<feature type="region of interest" description="Disordered" evidence="1">
    <location>
        <begin position="356"/>
        <end position="436"/>
    </location>
</feature>
<evidence type="ECO:0000313" key="3">
    <source>
        <dbReference type="Proteomes" id="UP000283295"/>
    </source>
</evidence>
<dbReference type="PANTHER" id="PTHR42110">
    <property type="entry name" value="L-ASPARAGINASE, PUTATIVE (AFU_ORTHOLOGUE AFUA_3G11890)-RELATED"/>
    <property type="match status" value="1"/>
</dbReference>
<feature type="region of interest" description="Disordered" evidence="1">
    <location>
        <begin position="515"/>
        <end position="544"/>
    </location>
</feature>
<dbReference type="EMBL" id="QRVK01000021">
    <property type="protein sequence ID" value="RGS41199.1"/>
    <property type="molecule type" value="Genomic_DNA"/>
</dbReference>
<protein>
    <submittedName>
        <fullName evidence="2">Asparaginase</fullName>
    </submittedName>
</protein>
<dbReference type="OrthoDB" id="9770793at2"/>
<evidence type="ECO:0000313" key="2">
    <source>
        <dbReference type="EMBL" id="RGS41199.1"/>
    </source>
</evidence>
<feature type="compositionally biased region" description="Polar residues" evidence="1">
    <location>
        <begin position="392"/>
        <end position="406"/>
    </location>
</feature>
<feature type="compositionally biased region" description="Acidic residues" evidence="1">
    <location>
        <begin position="356"/>
        <end position="383"/>
    </location>
</feature>
<proteinExistence type="predicted"/>
<comment type="caution">
    <text evidence="2">The sequence shown here is derived from an EMBL/GenBank/DDBJ whole genome shotgun (WGS) entry which is preliminary data.</text>
</comment>
<dbReference type="Pfam" id="PF06089">
    <property type="entry name" value="Asparaginase_II"/>
    <property type="match status" value="1"/>
</dbReference>
<evidence type="ECO:0000256" key="1">
    <source>
        <dbReference type="SAM" id="MobiDB-lite"/>
    </source>
</evidence>
<reference evidence="2 3" key="1">
    <citation type="submission" date="2018-08" db="EMBL/GenBank/DDBJ databases">
        <title>A genome reference for cultivated species of the human gut microbiota.</title>
        <authorList>
            <person name="Zou Y."/>
            <person name="Xue W."/>
            <person name="Luo G."/>
        </authorList>
    </citation>
    <scope>NUCLEOTIDE SEQUENCE [LARGE SCALE GENOMIC DNA]</scope>
    <source>
        <strain evidence="2 3">AF22-21</strain>
    </source>
</reference>
<accession>A0A3R5YTP2</accession>
<gene>
    <name evidence="2" type="ORF">DWX94_08900</name>
</gene>
<name>A0A3R5YTP2_9FIRM</name>
<sequence length="593" mass="65739">MSEVLIKEYRGNIVENVHRGSIAIVSSTGDTVAYLGDIEKQTYMRSASKPIQVLPTLLAGLHRRFNLTDEDVAMFNSSHWGSNHHIFVLEEIARKTGLNPDDMIMKPCSSTSASALAAKLTDRSKLHPRQGQSKLQHCCSGKHFSLMLLQRELTGKPDGYYLKDSPVQQQIINFISMLSQTPTYKIGLGIDGCGVPVFALPLRSIAMSYAKLMDPFSMSGELRDIIDYNFSCIHKYPEKINDYGTPSYYINQNPDLIMKDGSRGVICMAIKSMKLGITVKLEDGWTDEFQGLIIANILEQLKYDDTELIEKLKNCYSTKLYNDCGIEVGHSEVDFKLNIDPIFFEPAEEYIDTDGDAETDELNDEGGSDISTDDDASIQEDIPDLDKDSAFEQGSQDANSAFSKDASTYDPDADSAFADGEPYSPENDSAFDRTPDEIRAAFDRKVAEAYDKVSKATEEADDDSVIDDIISKENEKQTIEKSGISEEEQRAMRNKKSILGMNVVRPSANRTVISNPRVDPISVKPGQAAPAEQAKPVSQTETSGIAEQAKNTVRSSFQVFSPVSAEPTRHVAQDYTSRDIKLANIISQKKNND</sequence>
<dbReference type="AlphaFoldDB" id="A0A3R5YTP2"/>